<reference evidence="8 9" key="1">
    <citation type="submission" date="2011-04" db="EMBL/GenBank/DDBJ databases">
        <title>The Genome Sequence of Clostridium citroniae WAL-19142.</title>
        <authorList>
            <consortium name="The Broad Institute Genome Sequencing Platform"/>
            <person name="Earl A."/>
            <person name="Ward D."/>
            <person name="Feldgarden M."/>
            <person name="Gevers D."/>
            <person name="Warren Y.A."/>
            <person name="Tyrrell K.L."/>
            <person name="Citron D.M."/>
            <person name="Goldstein E.J."/>
            <person name="Daigneault M."/>
            <person name="Allen-Vercoe E."/>
            <person name="Young S.K."/>
            <person name="Zeng Q."/>
            <person name="Gargeya S."/>
            <person name="Fitzgerald M."/>
            <person name="Haas B."/>
            <person name="Abouelleil A."/>
            <person name="Alvarado L."/>
            <person name="Arachchi H.M."/>
            <person name="Berlin A."/>
            <person name="Brown A."/>
            <person name="Chapman S.B."/>
            <person name="Chen Z."/>
            <person name="Dunbar C."/>
            <person name="Freedman E."/>
            <person name="Gearin G."/>
            <person name="Gellesch M."/>
            <person name="Goldberg J."/>
            <person name="Griggs A."/>
            <person name="Gujja S."/>
            <person name="Heilman E.R."/>
            <person name="Heiman D."/>
            <person name="Howarth C."/>
            <person name="Larson L."/>
            <person name="Lui A."/>
            <person name="MacDonald P.J."/>
            <person name="Mehta T."/>
            <person name="Montmayeur A."/>
            <person name="Murphy C."/>
            <person name="Neiman D."/>
            <person name="Pearson M."/>
            <person name="Priest M."/>
            <person name="Roberts A."/>
            <person name="Saif S."/>
            <person name="Shea T."/>
            <person name="Shenoy N."/>
            <person name="Sisk P."/>
            <person name="Stolte C."/>
            <person name="Sykes S."/>
            <person name="White J."/>
            <person name="Yandava C."/>
            <person name="Wortman J."/>
            <person name="Nusbaum C."/>
            <person name="Birren B."/>
        </authorList>
    </citation>
    <scope>NUCLEOTIDE SEQUENCE [LARGE SCALE GENOMIC DNA]</scope>
    <source>
        <strain evidence="8 9">WAL-19142</strain>
    </source>
</reference>
<evidence type="ECO:0000256" key="4">
    <source>
        <dbReference type="ARBA" id="ARBA00022692"/>
    </source>
</evidence>
<dbReference type="PANTHER" id="PTHR42865:SF7">
    <property type="entry name" value="PROTON_GLUTAMATE-ASPARTATE SYMPORTER"/>
    <property type="match status" value="1"/>
</dbReference>
<protein>
    <submittedName>
        <fullName evidence="8">Uncharacterized protein</fullName>
    </submittedName>
</protein>
<dbReference type="Pfam" id="PF00375">
    <property type="entry name" value="SDF"/>
    <property type="match status" value="1"/>
</dbReference>
<evidence type="ECO:0000256" key="2">
    <source>
        <dbReference type="ARBA" id="ARBA00022448"/>
    </source>
</evidence>
<organism evidence="8 9">
    <name type="scientific">[Clostridium] citroniae WAL-19142</name>
    <dbReference type="NCBI Taxonomy" id="742734"/>
    <lineage>
        <taxon>Bacteria</taxon>
        <taxon>Bacillati</taxon>
        <taxon>Bacillota</taxon>
        <taxon>Clostridia</taxon>
        <taxon>Lachnospirales</taxon>
        <taxon>Lachnospiraceae</taxon>
        <taxon>Enterocloster</taxon>
    </lineage>
</organism>
<proteinExistence type="predicted"/>
<dbReference type="GO" id="GO:0005886">
    <property type="term" value="C:plasma membrane"/>
    <property type="evidence" value="ECO:0007669"/>
    <property type="project" value="UniProtKB-SubCell"/>
</dbReference>
<gene>
    <name evidence="8" type="ORF">HMPREF9470_03395</name>
</gene>
<keyword evidence="3" id="KW-1003">Cell membrane</keyword>
<feature type="transmembrane region" description="Helical" evidence="7">
    <location>
        <begin position="60"/>
        <end position="83"/>
    </location>
</feature>
<accession>A0A0J9C0D2</accession>
<evidence type="ECO:0000256" key="3">
    <source>
        <dbReference type="ARBA" id="ARBA00022475"/>
    </source>
</evidence>
<dbReference type="EMBL" id="ADLK01000025">
    <property type="protein sequence ID" value="KMW17914.1"/>
    <property type="molecule type" value="Genomic_DNA"/>
</dbReference>
<evidence type="ECO:0000313" key="8">
    <source>
        <dbReference type="EMBL" id="KMW17914.1"/>
    </source>
</evidence>
<keyword evidence="5 7" id="KW-1133">Transmembrane helix</keyword>
<dbReference type="PANTHER" id="PTHR42865">
    <property type="entry name" value="PROTON/GLUTAMATE-ASPARTATE SYMPORTER"/>
    <property type="match status" value="1"/>
</dbReference>
<evidence type="ECO:0000256" key="6">
    <source>
        <dbReference type="ARBA" id="ARBA00023136"/>
    </source>
</evidence>
<sequence>MLFFICKITPKQFLDAMQEPLLIVFSTTSNMAVLPSNMRASEKLGLTPEVSSFLVPLGNTINMAGAAMYMAIVSNFVAQAYGITLTMPQQIHMHI</sequence>
<keyword evidence="6 7" id="KW-0472">Membrane</keyword>
<evidence type="ECO:0000313" key="9">
    <source>
        <dbReference type="Proteomes" id="UP000037392"/>
    </source>
</evidence>
<dbReference type="GO" id="GO:0015293">
    <property type="term" value="F:symporter activity"/>
    <property type="evidence" value="ECO:0007669"/>
    <property type="project" value="UniProtKB-KW"/>
</dbReference>
<dbReference type="Proteomes" id="UP000037392">
    <property type="component" value="Unassembled WGS sequence"/>
</dbReference>
<evidence type="ECO:0000256" key="5">
    <source>
        <dbReference type="ARBA" id="ARBA00022989"/>
    </source>
</evidence>
<keyword evidence="4 7" id="KW-0812">Transmembrane</keyword>
<dbReference type="Gene3D" id="1.10.3860.10">
    <property type="entry name" value="Sodium:dicarboxylate symporter"/>
    <property type="match status" value="1"/>
</dbReference>
<keyword evidence="2" id="KW-0813">Transport</keyword>
<evidence type="ECO:0000256" key="1">
    <source>
        <dbReference type="ARBA" id="ARBA00004651"/>
    </source>
</evidence>
<dbReference type="OrthoDB" id="9768885at2"/>
<comment type="subcellular location">
    <subcellularLocation>
        <location evidence="1">Cell membrane</location>
        <topology evidence="1">Multi-pass membrane protein</topology>
    </subcellularLocation>
</comment>
<dbReference type="InterPro" id="IPR036458">
    <property type="entry name" value="Na:dicarbo_symporter_sf"/>
</dbReference>
<comment type="caution">
    <text evidence="8">The sequence shown here is derived from an EMBL/GenBank/DDBJ whole genome shotgun (WGS) entry which is preliminary data.</text>
</comment>
<dbReference type="PATRIC" id="fig|742734.4.peg.3639"/>
<dbReference type="GO" id="GO:0006835">
    <property type="term" value="P:dicarboxylic acid transport"/>
    <property type="evidence" value="ECO:0007669"/>
    <property type="project" value="TreeGrafter"/>
</dbReference>
<dbReference type="InterPro" id="IPR001991">
    <property type="entry name" value="Na-dicarboxylate_symporter"/>
</dbReference>
<name>A0A0J9C0D2_9FIRM</name>
<evidence type="ECO:0000256" key="7">
    <source>
        <dbReference type="SAM" id="Phobius"/>
    </source>
</evidence>
<dbReference type="SUPFAM" id="SSF118215">
    <property type="entry name" value="Proton glutamate symport protein"/>
    <property type="match status" value="1"/>
</dbReference>
<dbReference type="AlphaFoldDB" id="A0A0J9C0D2"/>